<comment type="subcellular location">
    <subcellularLocation>
        <location evidence="1">Cell membrane</location>
        <topology evidence="1">Peripheral membrane protein</topology>
    </subcellularLocation>
    <subcellularLocation>
        <location evidence="2">Endoplasmic reticulum membrane</location>
        <topology evidence="2">Multi-pass membrane protein</topology>
    </subcellularLocation>
</comment>
<dbReference type="FunFam" id="2.60.40.150:FF:000155">
    <property type="entry name" value="extended synaptotagmin-2 isoform X1"/>
    <property type="match status" value="1"/>
</dbReference>
<dbReference type="Pfam" id="PF17047">
    <property type="entry name" value="SMP_LBD"/>
    <property type="match status" value="1"/>
</dbReference>
<evidence type="ECO:0000256" key="10">
    <source>
        <dbReference type="ARBA" id="ARBA00022989"/>
    </source>
</evidence>
<evidence type="ECO:0000256" key="13">
    <source>
        <dbReference type="ARBA" id="ARBA00023136"/>
    </source>
</evidence>
<feature type="compositionally biased region" description="Polar residues" evidence="14">
    <location>
        <begin position="582"/>
        <end position="612"/>
    </location>
</feature>
<dbReference type="GO" id="GO:0031210">
    <property type="term" value="F:phosphatidylcholine binding"/>
    <property type="evidence" value="ECO:0007669"/>
    <property type="project" value="TreeGrafter"/>
</dbReference>
<reference evidence="18" key="2">
    <citation type="submission" date="2015-02" db="UniProtKB">
        <authorList>
            <consortium name="EnsemblMetazoa"/>
        </authorList>
    </citation>
    <scope>IDENTIFICATION</scope>
</reference>
<dbReference type="CDD" id="cd08391">
    <property type="entry name" value="C2A_C2C_Synaptotagmin_like"/>
    <property type="match status" value="1"/>
</dbReference>
<evidence type="ECO:0000313" key="18">
    <source>
        <dbReference type="EnsemblMetazoa" id="SMAR009806-PA"/>
    </source>
</evidence>
<evidence type="ECO:0000256" key="9">
    <source>
        <dbReference type="ARBA" id="ARBA00022837"/>
    </source>
</evidence>
<keyword evidence="9" id="KW-0106">Calcium</keyword>
<dbReference type="HOGENOM" id="CLU_012047_0_0_1"/>
<dbReference type="GO" id="GO:0008429">
    <property type="term" value="F:phosphatidylethanolamine binding"/>
    <property type="evidence" value="ECO:0007669"/>
    <property type="project" value="TreeGrafter"/>
</dbReference>
<feature type="region of interest" description="Disordered" evidence="14">
    <location>
        <begin position="575"/>
        <end position="638"/>
    </location>
</feature>
<evidence type="ECO:0000256" key="4">
    <source>
        <dbReference type="ARBA" id="ARBA00022448"/>
    </source>
</evidence>
<evidence type="ECO:0000256" key="2">
    <source>
        <dbReference type="ARBA" id="ARBA00004477"/>
    </source>
</evidence>
<dbReference type="Pfam" id="PF00168">
    <property type="entry name" value="C2"/>
    <property type="match status" value="3"/>
</dbReference>
<dbReference type="GO" id="GO:0005886">
    <property type="term" value="C:plasma membrane"/>
    <property type="evidence" value="ECO:0007669"/>
    <property type="project" value="UniProtKB-SubCell"/>
</dbReference>
<evidence type="ECO:0000259" key="17">
    <source>
        <dbReference type="PROSITE" id="PS51847"/>
    </source>
</evidence>
<evidence type="ECO:0000256" key="3">
    <source>
        <dbReference type="ARBA" id="ARBA00005867"/>
    </source>
</evidence>
<evidence type="ECO:0000256" key="8">
    <source>
        <dbReference type="ARBA" id="ARBA00022824"/>
    </source>
</evidence>
<evidence type="ECO:0000256" key="12">
    <source>
        <dbReference type="ARBA" id="ARBA00023121"/>
    </source>
</evidence>
<feature type="domain" description="C2" evidence="16">
    <location>
        <begin position="662"/>
        <end position="784"/>
    </location>
</feature>
<dbReference type="PROSITE" id="PS51847">
    <property type="entry name" value="SMP"/>
    <property type="match status" value="1"/>
</dbReference>
<feature type="domain" description="C2" evidence="16">
    <location>
        <begin position="434"/>
        <end position="557"/>
    </location>
</feature>
<keyword evidence="7" id="KW-0677">Repeat</keyword>
<keyword evidence="11" id="KW-0445">Lipid transport</keyword>
<dbReference type="GO" id="GO:0005789">
    <property type="term" value="C:endoplasmic reticulum membrane"/>
    <property type="evidence" value="ECO:0007669"/>
    <property type="project" value="UniProtKB-SubCell"/>
</dbReference>
<keyword evidence="12" id="KW-0446">Lipid-binding</keyword>
<keyword evidence="5 15" id="KW-0812">Transmembrane</keyword>
<evidence type="ECO:0000256" key="14">
    <source>
        <dbReference type="SAM" id="MobiDB-lite"/>
    </source>
</evidence>
<dbReference type="PANTHER" id="PTHR45761">
    <property type="entry name" value="EXTENDED SYNAPTOTAGMIN-LIKE PROTEIN 2, ISOFORM C"/>
    <property type="match status" value="1"/>
</dbReference>
<feature type="transmembrane region" description="Helical" evidence="15">
    <location>
        <begin position="43"/>
        <end position="70"/>
    </location>
</feature>
<dbReference type="AlphaFoldDB" id="T1J7Z1"/>
<accession>T1J7Z1</accession>
<dbReference type="CDD" id="cd21670">
    <property type="entry name" value="SMP_ESyt"/>
    <property type="match status" value="1"/>
</dbReference>
<dbReference type="FunFam" id="2.60.40.150:FF:000093">
    <property type="entry name" value="Extended synaptotagmin 3"/>
    <property type="match status" value="1"/>
</dbReference>
<protein>
    <recommendedName>
        <fullName evidence="20">Extended synaptotagmin-2</fullName>
    </recommendedName>
</protein>
<evidence type="ECO:0000256" key="5">
    <source>
        <dbReference type="ARBA" id="ARBA00022692"/>
    </source>
</evidence>
<feature type="domain" description="SMP-LTD" evidence="17">
    <location>
        <begin position="112"/>
        <end position="292"/>
    </location>
</feature>
<dbReference type="GO" id="GO:0035091">
    <property type="term" value="F:phosphatidylinositol binding"/>
    <property type="evidence" value="ECO:0007669"/>
    <property type="project" value="TreeGrafter"/>
</dbReference>
<dbReference type="PROSITE" id="PS50004">
    <property type="entry name" value="C2"/>
    <property type="match status" value="3"/>
</dbReference>
<dbReference type="Proteomes" id="UP000014500">
    <property type="component" value="Unassembled WGS sequence"/>
</dbReference>
<dbReference type="PANTHER" id="PTHR45761:SF1">
    <property type="entry name" value="EXTENDED SYNAPTOTAGMIN-LIKE PROTEIN 2, ISOFORM C"/>
    <property type="match status" value="1"/>
</dbReference>
<dbReference type="InterPro" id="IPR051634">
    <property type="entry name" value="Extended_Synaptotagmin"/>
</dbReference>
<evidence type="ECO:0000256" key="7">
    <source>
        <dbReference type="ARBA" id="ARBA00022737"/>
    </source>
</evidence>
<keyword evidence="19" id="KW-1185">Reference proteome</keyword>
<name>T1J7Z1_STRMM</name>
<dbReference type="GO" id="GO:0005509">
    <property type="term" value="F:calcium ion binding"/>
    <property type="evidence" value="ECO:0007669"/>
    <property type="project" value="TreeGrafter"/>
</dbReference>
<dbReference type="GO" id="GO:0061817">
    <property type="term" value="P:endoplasmic reticulum-plasma membrane tethering"/>
    <property type="evidence" value="ECO:0007669"/>
    <property type="project" value="InterPro"/>
</dbReference>
<dbReference type="eggNOG" id="KOG1012">
    <property type="taxonomic scope" value="Eukaryota"/>
</dbReference>
<evidence type="ECO:0000256" key="15">
    <source>
        <dbReference type="SAM" id="Phobius"/>
    </source>
</evidence>
<dbReference type="SMART" id="SM00239">
    <property type="entry name" value="C2"/>
    <property type="match status" value="3"/>
</dbReference>
<keyword evidence="8" id="KW-0256">Endoplasmic reticulum</keyword>
<feature type="compositionally biased region" description="Basic and acidic residues" evidence="14">
    <location>
        <begin position="621"/>
        <end position="638"/>
    </location>
</feature>
<dbReference type="EMBL" id="JH431944">
    <property type="status" value="NOT_ANNOTATED_CDS"/>
    <property type="molecule type" value="Genomic_DNA"/>
</dbReference>
<dbReference type="SUPFAM" id="SSF49562">
    <property type="entry name" value="C2 domain (Calcium/lipid-binding domain, CaLB)"/>
    <property type="match status" value="3"/>
</dbReference>
<dbReference type="PhylomeDB" id="T1J7Z1"/>
<keyword evidence="6" id="KW-0479">Metal-binding</keyword>
<dbReference type="Gene3D" id="2.60.40.150">
    <property type="entry name" value="C2 domain"/>
    <property type="match status" value="3"/>
</dbReference>
<keyword evidence="13 15" id="KW-0472">Membrane</keyword>
<reference evidence="19" key="1">
    <citation type="submission" date="2011-05" db="EMBL/GenBank/DDBJ databases">
        <authorList>
            <person name="Richards S.R."/>
            <person name="Qu J."/>
            <person name="Jiang H."/>
            <person name="Jhangiani S.N."/>
            <person name="Agravi P."/>
            <person name="Goodspeed R."/>
            <person name="Gross S."/>
            <person name="Mandapat C."/>
            <person name="Jackson L."/>
            <person name="Mathew T."/>
            <person name="Pu L."/>
            <person name="Thornton R."/>
            <person name="Saada N."/>
            <person name="Wilczek-Boney K.B."/>
            <person name="Lee S."/>
            <person name="Kovar C."/>
            <person name="Wu Y."/>
            <person name="Scherer S.E."/>
            <person name="Worley K.C."/>
            <person name="Muzny D.M."/>
            <person name="Gibbs R."/>
        </authorList>
    </citation>
    <scope>NUCLEOTIDE SEQUENCE</scope>
    <source>
        <strain evidence="19">Brora</strain>
    </source>
</reference>
<organism evidence="18 19">
    <name type="scientific">Strigamia maritima</name>
    <name type="common">European centipede</name>
    <name type="synonym">Geophilus maritimus</name>
    <dbReference type="NCBI Taxonomy" id="126957"/>
    <lineage>
        <taxon>Eukaryota</taxon>
        <taxon>Metazoa</taxon>
        <taxon>Ecdysozoa</taxon>
        <taxon>Arthropoda</taxon>
        <taxon>Myriapoda</taxon>
        <taxon>Chilopoda</taxon>
        <taxon>Pleurostigmophora</taxon>
        <taxon>Geophilomorpha</taxon>
        <taxon>Linotaeniidae</taxon>
        <taxon>Strigamia</taxon>
    </lineage>
</organism>
<dbReference type="GO" id="GO:0005544">
    <property type="term" value="F:calcium-dependent phospholipid binding"/>
    <property type="evidence" value="ECO:0007669"/>
    <property type="project" value="TreeGrafter"/>
</dbReference>
<proteinExistence type="inferred from homology"/>
<keyword evidence="4" id="KW-0813">Transport</keyword>
<dbReference type="GO" id="GO:0006869">
    <property type="term" value="P:lipid transport"/>
    <property type="evidence" value="ECO:0007669"/>
    <property type="project" value="UniProtKB-KW"/>
</dbReference>
<sequence>MSSSSRDSTPMRGTESPTQAETHFIRTIDSGVVDLTVKSAKTFLAVALVYFMGYYRFSSAWILVGLIVYVMRGKYQREKSFKMDIAKQASINEKASILARVLDLPSWVYFPDTERAEWVNKIFHQLWPNVGHYVKDFLTEHIEPSMRETVKQTTKFGNFKFDKIDLGVIPIRIGGIKVYKEQVSRHEIIMDIEIFYAGDCDIQVLISKLKAGVRDLQLHGTLRVIFKPLIDQMPLVGGMQVFFLNTPIIDFNLTNVADVLDLPGISDMLHKIVIEQISNLMVLPNKLTIKLSDTVPSKVLRFTEPAGVLRINVVEAKDLMKKDVVMGFGKSDPYGIISVGAQEFRTKTINNTINPVWDFYCEALVECVEGQSVILALFDKDQGNDDDPLGRLSVDIQRIASKGFTDTWIPLEEAKTGQVHLKIYWLGLSMNALDLDAQQKELLTLKELGLSTAVLLAYVDSAKSLPLPSKAPVEPNPFVRLTVGCQKFETAAQKMTLDPIWEEGFSFNVANPEVLDSRSQKSLGHMTYAIGSLLHMDQLEVTRPFSLKGSGPQSKIYLTLKLRILKSGVIVPLDIRGEDPTTDSLNNRSRSGSDSPANSARSSPAHCNNSTPEIPPSTPDSAHEISKTDFSDSVDVKENDNLRHRKITSSPSNESASGSFLGVGKIQLTLRYSQQRTRLVIVIHKAMDLPQLEGDPPDPYVKLYLQPDKNRDSKRKTQVLKNTCNPVYDETFDYVINQNDLHNFQLLVTVNNRSSSVFSKTSVIGQTYVDLSLLDLSKATTAWYSLVPETNQN</sequence>
<dbReference type="OMA" id="CEAPVFI"/>
<evidence type="ECO:0000256" key="6">
    <source>
        <dbReference type="ARBA" id="ARBA00022723"/>
    </source>
</evidence>
<dbReference type="STRING" id="126957.T1J7Z1"/>
<dbReference type="InterPro" id="IPR000008">
    <property type="entry name" value="C2_dom"/>
</dbReference>
<evidence type="ECO:0000256" key="11">
    <source>
        <dbReference type="ARBA" id="ARBA00023055"/>
    </source>
</evidence>
<comment type="similarity">
    <text evidence="3">Belongs to the extended synaptotagmin family.</text>
</comment>
<dbReference type="InterPro" id="IPR039010">
    <property type="entry name" value="Synaptotagmin_SMP"/>
</dbReference>
<dbReference type="InterPro" id="IPR035892">
    <property type="entry name" value="C2_domain_sf"/>
</dbReference>
<keyword evidence="10 15" id="KW-1133">Transmembrane helix</keyword>
<evidence type="ECO:0000313" key="19">
    <source>
        <dbReference type="Proteomes" id="UP000014500"/>
    </source>
</evidence>
<dbReference type="EnsemblMetazoa" id="SMAR009806-RA">
    <property type="protein sequence ID" value="SMAR009806-PA"/>
    <property type="gene ID" value="SMAR009806"/>
</dbReference>
<dbReference type="InterPro" id="IPR037733">
    <property type="entry name" value="Ext_Synaptotagmin_C2A"/>
</dbReference>
<evidence type="ECO:0000259" key="16">
    <source>
        <dbReference type="PROSITE" id="PS50004"/>
    </source>
</evidence>
<evidence type="ECO:0000256" key="1">
    <source>
        <dbReference type="ARBA" id="ARBA00004202"/>
    </source>
</evidence>
<dbReference type="InterPro" id="IPR031468">
    <property type="entry name" value="SMP_LBD"/>
</dbReference>
<evidence type="ECO:0008006" key="20">
    <source>
        <dbReference type="Google" id="ProtNLM"/>
    </source>
</evidence>
<feature type="domain" description="C2" evidence="16">
    <location>
        <begin position="283"/>
        <end position="409"/>
    </location>
</feature>